<keyword evidence="1" id="KW-0472">Membrane</keyword>
<evidence type="ECO:0000313" key="3">
    <source>
        <dbReference type="Proteomes" id="UP000034581"/>
    </source>
</evidence>
<organism evidence="2 3">
    <name type="scientific">candidate division CPR3 bacterium GW2011_GWF2_35_18</name>
    <dbReference type="NCBI Taxonomy" id="1618350"/>
    <lineage>
        <taxon>Bacteria</taxon>
        <taxon>Bacteria division CPR3</taxon>
    </lineage>
</organism>
<sequence>MTKELKTLSTYEFIDLEKKVSYLLLKFYISIIVSNFHHHK</sequence>
<keyword evidence="1" id="KW-0812">Transmembrane</keyword>
<proteinExistence type="predicted"/>
<dbReference type="AlphaFoldDB" id="A0A0G0BK68"/>
<reference evidence="2 3" key="1">
    <citation type="journal article" date="2015" name="Nature">
        <title>rRNA introns, odd ribosomes, and small enigmatic genomes across a large radiation of phyla.</title>
        <authorList>
            <person name="Brown C.T."/>
            <person name="Hug L.A."/>
            <person name="Thomas B.C."/>
            <person name="Sharon I."/>
            <person name="Castelle C.J."/>
            <person name="Singh A."/>
            <person name="Wilkins M.J."/>
            <person name="Williams K.H."/>
            <person name="Banfield J.F."/>
        </authorList>
    </citation>
    <scope>NUCLEOTIDE SEQUENCE [LARGE SCALE GENOMIC DNA]</scope>
</reference>
<comment type="caution">
    <text evidence="2">The sequence shown here is derived from an EMBL/GenBank/DDBJ whole genome shotgun (WGS) entry which is preliminary data.</text>
</comment>
<gene>
    <name evidence="2" type="ORF">UR67_C0002G0009</name>
</gene>
<evidence type="ECO:0000256" key="1">
    <source>
        <dbReference type="SAM" id="Phobius"/>
    </source>
</evidence>
<dbReference type="STRING" id="1618350.UR67_C0002G0009"/>
<dbReference type="EMBL" id="LBQB01000002">
    <property type="protein sequence ID" value="KKP69889.1"/>
    <property type="molecule type" value="Genomic_DNA"/>
</dbReference>
<keyword evidence="1" id="KW-1133">Transmembrane helix</keyword>
<accession>A0A0G0BK68</accession>
<feature type="transmembrane region" description="Helical" evidence="1">
    <location>
        <begin position="20"/>
        <end position="37"/>
    </location>
</feature>
<evidence type="ECO:0000313" key="2">
    <source>
        <dbReference type="EMBL" id="KKP69889.1"/>
    </source>
</evidence>
<dbReference type="Proteomes" id="UP000034581">
    <property type="component" value="Unassembled WGS sequence"/>
</dbReference>
<name>A0A0G0BK68_UNCC3</name>
<protein>
    <submittedName>
        <fullName evidence="2">Uncharacterized protein</fullName>
    </submittedName>
</protein>